<gene>
    <name evidence="2" type="ORF">SAMN05660860_00515</name>
</gene>
<keyword evidence="1" id="KW-1133">Transmembrane helix</keyword>
<dbReference type="EMBL" id="FNGU01000001">
    <property type="protein sequence ID" value="SDL39108.1"/>
    <property type="molecule type" value="Genomic_DNA"/>
</dbReference>
<feature type="transmembrane region" description="Helical" evidence="1">
    <location>
        <begin position="101"/>
        <end position="119"/>
    </location>
</feature>
<keyword evidence="1" id="KW-0812">Transmembrane</keyword>
<dbReference type="RefSeq" id="WP_052446192.1">
    <property type="nucleotide sequence ID" value="NZ_FNGU01000001.1"/>
</dbReference>
<proteinExistence type="predicted"/>
<keyword evidence="1" id="KW-0472">Membrane</keyword>
<sequence>MSSAVVQASGPRDWRRWFAFLGGGIAWTFHLLSIYAVGEFGCVSGMDRFTYGGISAVAWMIIILSAMALTIAVTAALIGYRDKRWDSAQESARPEDEGGRFLSSFGFLLSSLFSLIILFETLPVFAYLGGC</sequence>
<accession>A0A1G9JNJ6</accession>
<feature type="transmembrane region" description="Helical" evidence="1">
    <location>
        <begin position="57"/>
        <end position="80"/>
    </location>
</feature>
<name>A0A1G9JNJ6_9BACT</name>
<evidence type="ECO:0000313" key="2">
    <source>
        <dbReference type="EMBL" id="SDL39108.1"/>
    </source>
</evidence>
<reference evidence="2 3" key="1">
    <citation type="submission" date="2016-10" db="EMBL/GenBank/DDBJ databases">
        <authorList>
            <person name="de Groot N.N."/>
        </authorList>
    </citation>
    <scope>NUCLEOTIDE SEQUENCE [LARGE SCALE GENOMIC DNA]</scope>
    <source>
        <strain evidence="2 3">DSM 17813</strain>
    </source>
</reference>
<evidence type="ECO:0000313" key="3">
    <source>
        <dbReference type="Proteomes" id="UP000182146"/>
    </source>
</evidence>
<dbReference type="STRING" id="392333.SAMN05660860_00515"/>
<dbReference type="Proteomes" id="UP000182146">
    <property type="component" value="Unassembled WGS sequence"/>
</dbReference>
<feature type="transmembrane region" description="Helical" evidence="1">
    <location>
        <begin position="17"/>
        <end position="37"/>
    </location>
</feature>
<dbReference type="AlphaFoldDB" id="A0A1G9JNJ6"/>
<dbReference type="OrthoDB" id="3385336at2"/>
<protein>
    <submittedName>
        <fullName evidence="2">Uncharacterized protein</fullName>
    </submittedName>
</protein>
<organism evidence="2 3">
    <name type="scientific">Geoalkalibacter ferrihydriticus</name>
    <dbReference type="NCBI Taxonomy" id="392333"/>
    <lineage>
        <taxon>Bacteria</taxon>
        <taxon>Pseudomonadati</taxon>
        <taxon>Thermodesulfobacteriota</taxon>
        <taxon>Desulfuromonadia</taxon>
        <taxon>Desulfuromonadales</taxon>
        <taxon>Geoalkalibacteraceae</taxon>
        <taxon>Geoalkalibacter</taxon>
    </lineage>
</organism>
<evidence type="ECO:0000256" key="1">
    <source>
        <dbReference type="SAM" id="Phobius"/>
    </source>
</evidence>